<dbReference type="PRINTS" id="PR00682">
    <property type="entry name" value="IPNSYNTHASE"/>
</dbReference>
<dbReference type="InterPro" id="IPR005123">
    <property type="entry name" value="Oxoglu/Fe-dep_dioxygenase_dom"/>
</dbReference>
<evidence type="ECO:0000313" key="4">
    <source>
        <dbReference type="EMBL" id="KPI43219.1"/>
    </source>
</evidence>
<dbReference type="Pfam" id="PF14226">
    <property type="entry name" value="DIOX_N"/>
    <property type="match status" value="1"/>
</dbReference>
<dbReference type="InterPro" id="IPR026992">
    <property type="entry name" value="DIOX_N"/>
</dbReference>
<dbReference type="InterPro" id="IPR050231">
    <property type="entry name" value="Iron_ascorbate_oxido_reductase"/>
</dbReference>
<dbReference type="GO" id="GO:0051213">
    <property type="term" value="F:dioxygenase activity"/>
    <property type="evidence" value="ECO:0007669"/>
    <property type="project" value="UniProtKB-KW"/>
</dbReference>
<dbReference type="InterPro" id="IPR044861">
    <property type="entry name" value="IPNS-like_FE2OG_OXY"/>
</dbReference>
<evidence type="ECO:0000313" key="5">
    <source>
        <dbReference type="Proteomes" id="UP000038010"/>
    </source>
</evidence>
<dbReference type="PANTHER" id="PTHR47990">
    <property type="entry name" value="2-OXOGLUTARATE (2OG) AND FE(II)-DEPENDENT OXYGENASE SUPERFAMILY PROTEIN-RELATED"/>
    <property type="match status" value="1"/>
</dbReference>
<dbReference type="GeneID" id="28738848"/>
<dbReference type="InterPro" id="IPR027443">
    <property type="entry name" value="IPNS-like_sf"/>
</dbReference>
<sequence>MTEVLSSTSAIPPSGYEDSSKYVYFHSGTEATYRKVADNPTGFTSIPTIDIANIDGNLEQREAIAKKIHDACSSCGFFYIKNTGIPESAMSDVFALLKRFFALDLETKMDAHSQKNPAIRGYEPMGETKLDPRTKGDVKEAFTMGDCFIDAEQRYTEKTGKQPPYGVTQSQNIWPEKAPWWREGVYQYYNLVFPLAMKLVKILALAFDQEETAFDSMFKFPITGMRPLYYPPTPVDEDANSVGLGAHSDFSWLTLVLQDNVTALEVLNQDGLWVDAPPQPGTFVCNVGQYLERQSNGIFPATVHRVRNKTGQARYSLPFFLTPDLDATVDVLDCCIGDEGKKYEAVDVGDLYIRRVLPARKKHPTAIRYQDVPESEWKYQMLLS</sequence>
<keyword evidence="2" id="KW-0560">Oxidoreductase</keyword>
<keyword evidence="4" id="KW-0223">Dioxygenase</keyword>
<dbReference type="PROSITE" id="PS51471">
    <property type="entry name" value="FE2OG_OXY"/>
    <property type="match status" value="1"/>
</dbReference>
<dbReference type="AlphaFoldDB" id="A0A0N0NQ28"/>
<accession>A0A0N0NQ28</accession>
<dbReference type="Proteomes" id="UP000038010">
    <property type="component" value="Unassembled WGS sequence"/>
</dbReference>
<comment type="similarity">
    <text evidence="1 2">Belongs to the iron/ascorbate-dependent oxidoreductase family.</text>
</comment>
<dbReference type="EMBL" id="LFJN01000005">
    <property type="protein sequence ID" value="KPI43219.1"/>
    <property type="molecule type" value="Genomic_DNA"/>
</dbReference>
<dbReference type="GO" id="GO:0046872">
    <property type="term" value="F:metal ion binding"/>
    <property type="evidence" value="ECO:0007669"/>
    <property type="project" value="UniProtKB-KW"/>
</dbReference>
<dbReference type="Gene3D" id="2.60.120.330">
    <property type="entry name" value="B-lactam Antibiotic, Isopenicillin N Synthase, Chain"/>
    <property type="match status" value="1"/>
</dbReference>
<feature type="domain" description="Fe2OG dioxygenase" evidence="3">
    <location>
        <begin position="221"/>
        <end position="323"/>
    </location>
</feature>
<dbReference type="VEuPathDB" id="FungiDB:AB675_6661"/>
<name>A0A0N0NQ28_9EURO</name>
<dbReference type="OrthoDB" id="288590at2759"/>
<keyword evidence="2" id="KW-0479">Metal-binding</keyword>
<comment type="caution">
    <text evidence="4">The sequence shown here is derived from an EMBL/GenBank/DDBJ whole genome shotgun (WGS) entry which is preliminary data.</text>
</comment>
<evidence type="ECO:0000256" key="1">
    <source>
        <dbReference type="ARBA" id="ARBA00008056"/>
    </source>
</evidence>
<dbReference type="RefSeq" id="XP_018003182.1">
    <property type="nucleotide sequence ID" value="XM_018146968.1"/>
</dbReference>
<dbReference type="SUPFAM" id="SSF51197">
    <property type="entry name" value="Clavaminate synthase-like"/>
    <property type="match status" value="1"/>
</dbReference>
<proteinExistence type="inferred from homology"/>
<keyword evidence="5" id="KW-1185">Reference proteome</keyword>
<reference evidence="4 5" key="1">
    <citation type="submission" date="2015-06" db="EMBL/GenBank/DDBJ databases">
        <title>Draft genome of the ant-associated black yeast Phialophora attae CBS 131958.</title>
        <authorList>
            <person name="Moreno L.F."/>
            <person name="Stielow B.J."/>
            <person name="de Hoog S."/>
            <person name="Vicente V.A."/>
            <person name="Weiss V.A."/>
            <person name="de Vries M."/>
            <person name="Cruz L.M."/>
            <person name="Souza E.M."/>
        </authorList>
    </citation>
    <scope>NUCLEOTIDE SEQUENCE [LARGE SCALE GENOMIC DNA]</scope>
    <source>
        <strain evidence="4 5">CBS 131958</strain>
    </source>
</reference>
<organism evidence="4 5">
    <name type="scientific">Cyphellophora attinorum</name>
    <dbReference type="NCBI Taxonomy" id="1664694"/>
    <lineage>
        <taxon>Eukaryota</taxon>
        <taxon>Fungi</taxon>
        <taxon>Dikarya</taxon>
        <taxon>Ascomycota</taxon>
        <taxon>Pezizomycotina</taxon>
        <taxon>Eurotiomycetes</taxon>
        <taxon>Chaetothyriomycetidae</taxon>
        <taxon>Chaetothyriales</taxon>
        <taxon>Cyphellophoraceae</taxon>
        <taxon>Cyphellophora</taxon>
    </lineage>
</organism>
<evidence type="ECO:0000259" key="3">
    <source>
        <dbReference type="PROSITE" id="PS51471"/>
    </source>
</evidence>
<gene>
    <name evidence="4" type="ORF">AB675_6661</name>
</gene>
<dbReference type="STRING" id="1664694.A0A0N0NQ28"/>
<dbReference type="GO" id="GO:0044283">
    <property type="term" value="P:small molecule biosynthetic process"/>
    <property type="evidence" value="ECO:0007669"/>
    <property type="project" value="UniProtKB-ARBA"/>
</dbReference>
<protein>
    <submittedName>
        <fullName evidence="4">Putative 2-oxoglutarate-dependent dioxygenase</fullName>
    </submittedName>
</protein>
<dbReference type="Pfam" id="PF03171">
    <property type="entry name" value="2OG-FeII_Oxy"/>
    <property type="match status" value="1"/>
</dbReference>
<evidence type="ECO:0000256" key="2">
    <source>
        <dbReference type="RuleBase" id="RU003682"/>
    </source>
</evidence>
<keyword evidence="2" id="KW-0408">Iron</keyword>